<proteinExistence type="predicted"/>
<keyword evidence="2" id="KW-1185">Reference proteome</keyword>
<comment type="caution">
    <text evidence="1">The sequence shown here is derived from an EMBL/GenBank/DDBJ whole genome shotgun (WGS) entry which is preliminary data.</text>
</comment>
<feature type="non-terminal residue" evidence="1">
    <location>
        <position position="304"/>
    </location>
</feature>
<organism evidence="1 2">
    <name type="scientific">Prorocentrum cordatum</name>
    <dbReference type="NCBI Taxonomy" id="2364126"/>
    <lineage>
        <taxon>Eukaryota</taxon>
        <taxon>Sar</taxon>
        <taxon>Alveolata</taxon>
        <taxon>Dinophyceae</taxon>
        <taxon>Prorocentrales</taxon>
        <taxon>Prorocentraceae</taxon>
        <taxon>Prorocentrum</taxon>
    </lineage>
</organism>
<dbReference type="Proteomes" id="UP001189429">
    <property type="component" value="Unassembled WGS sequence"/>
</dbReference>
<name>A0ABN9QK50_9DINO</name>
<evidence type="ECO:0000313" key="2">
    <source>
        <dbReference type="Proteomes" id="UP001189429"/>
    </source>
</evidence>
<reference evidence="1" key="1">
    <citation type="submission" date="2023-10" db="EMBL/GenBank/DDBJ databases">
        <authorList>
            <person name="Chen Y."/>
            <person name="Shah S."/>
            <person name="Dougan E. K."/>
            <person name="Thang M."/>
            <person name="Chan C."/>
        </authorList>
    </citation>
    <scope>NUCLEOTIDE SEQUENCE [LARGE SCALE GENOMIC DNA]</scope>
</reference>
<gene>
    <name evidence="1" type="ORF">PCOR1329_LOCUS11819</name>
</gene>
<dbReference type="EMBL" id="CAUYUJ010003414">
    <property type="protein sequence ID" value="CAK0805241.1"/>
    <property type="molecule type" value="Genomic_DNA"/>
</dbReference>
<protein>
    <submittedName>
        <fullName evidence="1">Uncharacterized protein</fullName>
    </submittedName>
</protein>
<evidence type="ECO:0000313" key="1">
    <source>
        <dbReference type="EMBL" id="CAK0805241.1"/>
    </source>
</evidence>
<accession>A0ABN9QK50</accession>
<sequence length="304" mass="33297">MAFGFVVPATAVLLYRRPTVQGELLQMQGAEELAPQLVDEGWVQSSSSSRLGMELALVVSDGPVVGDAPAAQAEESALAVRVLRDKGGRKRKDRKDHEQIAMGLGAALRNATKAHIADRRLSTEPIAPRSSQGAPTLIATCDRCKIACCPKQRCFQAVVDDDGANKLCAQTFGCCAEAEEELNYKRLKLDNARRLSHPIPSKVANNLEMEKVPAQAWPDDWQVKHQRRRKPETELEPYSAARTGALQLFVDNPPEGVTILPGAVCQQDRVRIAFRISSAVRLSTNVGFPILLMDFTSKANQDTR</sequence>